<dbReference type="AlphaFoldDB" id="A0A0B2QSI3"/>
<name>A0A0B2QSI3_GLYSO</name>
<dbReference type="EMBL" id="KN655319">
    <property type="protein sequence ID" value="KHN24380.1"/>
    <property type="molecule type" value="Genomic_DNA"/>
</dbReference>
<protein>
    <submittedName>
        <fullName evidence="1">Uncharacterized protein</fullName>
    </submittedName>
</protein>
<gene>
    <name evidence="1" type="ORF">glysoja_049595</name>
</gene>
<reference evidence="1" key="1">
    <citation type="submission" date="2014-07" db="EMBL/GenBank/DDBJ databases">
        <title>Identification of a novel salt tolerance gene in wild soybean by whole-genome sequencing.</title>
        <authorList>
            <person name="Lam H.-M."/>
            <person name="Qi X."/>
            <person name="Li M.-W."/>
            <person name="Liu X."/>
            <person name="Xie M."/>
            <person name="Ni M."/>
            <person name="Xu X."/>
        </authorList>
    </citation>
    <scope>NUCLEOTIDE SEQUENCE [LARGE SCALE GENOMIC DNA]</scope>
    <source>
        <tissue evidence="1">Root</tissue>
    </source>
</reference>
<accession>A0A0B2QSI3</accession>
<evidence type="ECO:0000313" key="1">
    <source>
        <dbReference type="EMBL" id="KHN24380.1"/>
    </source>
</evidence>
<proteinExistence type="predicted"/>
<dbReference type="Proteomes" id="UP000053555">
    <property type="component" value="Unassembled WGS sequence"/>
</dbReference>
<organism evidence="1">
    <name type="scientific">Glycine soja</name>
    <name type="common">Wild soybean</name>
    <dbReference type="NCBI Taxonomy" id="3848"/>
    <lineage>
        <taxon>Eukaryota</taxon>
        <taxon>Viridiplantae</taxon>
        <taxon>Streptophyta</taxon>
        <taxon>Embryophyta</taxon>
        <taxon>Tracheophyta</taxon>
        <taxon>Spermatophyta</taxon>
        <taxon>Magnoliopsida</taxon>
        <taxon>eudicotyledons</taxon>
        <taxon>Gunneridae</taxon>
        <taxon>Pentapetalae</taxon>
        <taxon>rosids</taxon>
        <taxon>fabids</taxon>
        <taxon>Fabales</taxon>
        <taxon>Fabaceae</taxon>
        <taxon>Papilionoideae</taxon>
        <taxon>50 kb inversion clade</taxon>
        <taxon>NPAAA clade</taxon>
        <taxon>indigoferoid/millettioid clade</taxon>
        <taxon>Phaseoleae</taxon>
        <taxon>Glycine</taxon>
        <taxon>Glycine subgen. Soja</taxon>
    </lineage>
</organism>
<sequence>MMLSRMEAGKNGGEVKGGCPWIKFADLNFISNITRGKLDGFKDAGTNVSPALSRRDMAMQMSPEGSSCSSPSLRPSLWCRCSMLLLANA</sequence>